<keyword evidence="4" id="KW-1185">Reference proteome</keyword>
<feature type="compositionally biased region" description="Polar residues" evidence="1">
    <location>
        <begin position="191"/>
        <end position="200"/>
    </location>
</feature>
<evidence type="ECO:0000313" key="4">
    <source>
        <dbReference type="Proteomes" id="UP001057520"/>
    </source>
</evidence>
<protein>
    <submittedName>
        <fullName evidence="3">Uncharacterized protein</fullName>
    </submittedName>
</protein>
<proteinExistence type="predicted"/>
<feature type="region of interest" description="Disordered" evidence="1">
    <location>
        <begin position="179"/>
        <end position="200"/>
    </location>
</feature>
<dbReference type="EMBL" id="CP096040">
    <property type="protein sequence ID" value="USQ95938.1"/>
    <property type="molecule type" value="Genomic_DNA"/>
</dbReference>
<feature type="signal peptide" evidence="2">
    <location>
        <begin position="1"/>
        <end position="29"/>
    </location>
</feature>
<sequence length="200" mass="21276">MRKAAFGALALALLAASAGLNLLATSAVRAETRMFSYDPISPDAKRLTGAGVTILFNQGMLGAGRPIKVLATGVPAEARLIGGRQSDLGPGGLGAMQGVDADAMLFEVDTKAAQGKIYTRAFCPGSTRLWLSFSTIVIRRDLRIQAFGDDPKAAKEGPAKARLCGTLDFSYRGEWRLPKNRAPDPMVDWTDSPQHPDTSN</sequence>
<evidence type="ECO:0000313" key="3">
    <source>
        <dbReference type="EMBL" id="USQ95938.1"/>
    </source>
</evidence>
<organism evidence="3 4">
    <name type="scientific">Caulobacter segnis</name>
    <dbReference type="NCBI Taxonomy" id="88688"/>
    <lineage>
        <taxon>Bacteria</taxon>
        <taxon>Pseudomonadati</taxon>
        <taxon>Pseudomonadota</taxon>
        <taxon>Alphaproteobacteria</taxon>
        <taxon>Caulobacterales</taxon>
        <taxon>Caulobacteraceae</taxon>
        <taxon>Caulobacter</taxon>
    </lineage>
</organism>
<evidence type="ECO:0000256" key="1">
    <source>
        <dbReference type="SAM" id="MobiDB-lite"/>
    </source>
</evidence>
<gene>
    <name evidence="3" type="ORF">MZV50_25945</name>
</gene>
<name>A0ABY4ZTL5_9CAUL</name>
<accession>A0ABY4ZTL5</accession>
<keyword evidence="2" id="KW-0732">Signal</keyword>
<reference evidence="3 4" key="1">
    <citation type="submission" date="2022-04" db="EMBL/GenBank/DDBJ databases">
        <title>Genome sequence of soybean root-associated Caulobacter segnis RL271.</title>
        <authorList>
            <person name="Longley R."/>
            <person name="Bonito G."/>
            <person name="Trigodet F."/>
            <person name="Crosson S."/>
            <person name="Fiebig A."/>
        </authorList>
    </citation>
    <scope>NUCLEOTIDE SEQUENCE [LARGE SCALE GENOMIC DNA]</scope>
    <source>
        <strain evidence="3 4">RL271</strain>
    </source>
</reference>
<evidence type="ECO:0000256" key="2">
    <source>
        <dbReference type="SAM" id="SignalP"/>
    </source>
</evidence>
<dbReference type="Proteomes" id="UP001057520">
    <property type="component" value="Chromosome"/>
</dbReference>
<feature type="chain" id="PRO_5045778989" evidence="2">
    <location>
        <begin position="30"/>
        <end position="200"/>
    </location>
</feature>